<dbReference type="InterPro" id="IPR013785">
    <property type="entry name" value="Aldolase_TIM"/>
</dbReference>
<sequence>MVLVCPSVLSADFTRLGEDCARVLEAGADMIHFDVMDGHFVDNLSFGLPVLECLHKAMPDAVMDVHLMISHPLRFVRRFVEAGADYLTVHVETTDNLPATLAAIHGCGCKAGLSLNPDTPVEAIFPYLEQLELVLVMGVVPGHGGQPFDPRALDKLAALRSECARRGLSPILSVDGGVKPGTTAPQCVAAGATALVAGSAVFGAQDAAAAVKQLKESV</sequence>
<keyword evidence="9 10" id="KW-0413">Isomerase</keyword>
<evidence type="ECO:0000256" key="11">
    <source>
        <dbReference type="PIRNR" id="PIRNR001461"/>
    </source>
</evidence>
<keyword evidence="13" id="KW-0862">Zinc</keyword>
<reference evidence="15" key="1">
    <citation type="journal article" date="2021" name="PeerJ">
        <title>Extensive microbial diversity within the chicken gut microbiome revealed by metagenomics and culture.</title>
        <authorList>
            <person name="Gilroy R."/>
            <person name="Ravi A."/>
            <person name="Getino M."/>
            <person name="Pursley I."/>
            <person name="Horton D.L."/>
            <person name="Alikhan N.F."/>
            <person name="Baker D."/>
            <person name="Gharbi K."/>
            <person name="Hall N."/>
            <person name="Watson M."/>
            <person name="Adriaenssens E.M."/>
            <person name="Foster-Nyarko E."/>
            <person name="Jarju S."/>
            <person name="Secka A."/>
            <person name="Antonio M."/>
            <person name="Oren A."/>
            <person name="Chaudhuri R.R."/>
            <person name="La Ragione R."/>
            <person name="Hildebrand F."/>
            <person name="Pallen M.J."/>
        </authorList>
    </citation>
    <scope>NUCLEOTIDE SEQUENCE</scope>
    <source>
        <strain evidence="15">ChiBcec16_6824</strain>
    </source>
</reference>
<dbReference type="HAMAP" id="MF_02227">
    <property type="entry name" value="RPE"/>
    <property type="match status" value="1"/>
</dbReference>
<dbReference type="Proteomes" id="UP000823868">
    <property type="component" value="Unassembled WGS sequence"/>
</dbReference>
<keyword evidence="13" id="KW-0464">Manganese</keyword>
<feature type="active site" description="Proton donor" evidence="10 12">
    <location>
        <position position="175"/>
    </location>
</feature>
<comment type="caution">
    <text evidence="10">Lacks conserved residue(s) required for the propagation of feature annotation.</text>
</comment>
<comment type="cofactor">
    <cofactor evidence="10 13">
        <name>a divalent metal cation</name>
        <dbReference type="ChEBI" id="CHEBI:60240"/>
    </cofactor>
    <text evidence="10 13">Binds 1 divalent metal cation per subunit.</text>
</comment>
<evidence type="ECO:0000256" key="6">
    <source>
        <dbReference type="ARBA" id="ARBA00009541"/>
    </source>
</evidence>
<comment type="catalytic activity">
    <reaction evidence="1 10 11">
        <text>D-ribulose 5-phosphate = D-xylulose 5-phosphate</text>
        <dbReference type="Rhea" id="RHEA:13677"/>
        <dbReference type="ChEBI" id="CHEBI:57737"/>
        <dbReference type="ChEBI" id="CHEBI:58121"/>
        <dbReference type="EC" id="5.1.3.1"/>
    </reaction>
</comment>
<evidence type="ECO:0000256" key="12">
    <source>
        <dbReference type="PIRSR" id="PIRSR001461-1"/>
    </source>
</evidence>
<dbReference type="NCBIfam" id="TIGR01163">
    <property type="entry name" value="rpe"/>
    <property type="match status" value="1"/>
</dbReference>
<evidence type="ECO:0000256" key="13">
    <source>
        <dbReference type="PIRSR" id="PIRSR001461-2"/>
    </source>
</evidence>
<comment type="cofactor">
    <cofactor evidence="5">
        <name>Fe(2+)</name>
        <dbReference type="ChEBI" id="CHEBI:29033"/>
    </cofactor>
</comment>
<comment type="cofactor">
    <cofactor evidence="3">
        <name>Co(2+)</name>
        <dbReference type="ChEBI" id="CHEBI:48828"/>
    </cofactor>
</comment>
<feature type="binding site" evidence="10 13">
    <location>
        <position position="32"/>
    </location>
    <ligand>
        <name>a divalent metal cation</name>
        <dbReference type="ChEBI" id="CHEBI:60240"/>
    </ligand>
</feature>
<feature type="binding site" evidence="10 13">
    <location>
        <position position="66"/>
    </location>
    <ligand>
        <name>a divalent metal cation</name>
        <dbReference type="ChEBI" id="CHEBI:60240"/>
    </ligand>
</feature>
<evidence type="ECO:0000256" key="3">
    <source>
        <dbReference type="ARBA" id="ARBA00001941"/>
    </source>
</evidence>
<keyword evidence="8 10" id="KW-0479">Metal-binding</keyword>
<dbReference type="NCBIfam" id="NF004076">
    <property type="entry name" value="PRK05581.1-4"/>
    <property type="match status" value="1"/>
</dbReference>
<dbReference type="InterPro" id="IPR000056">
    <property type="entry name" value="Ribul_P_3_epim-like"/>
</dbReference>
<dbReference type="GO" id="GO:0046872">
    <property type="term" value="F:metal ion binding"/>
    <property type="evidence" value="ECO:0007669"/>
    <property type="project" value="UniProtKB-UniRule"/>
</dbReference>
<feature type="active site" description="Proton acceptor" evidence="10 12">
    <location>
        <position position="34"/>
    </location>
</feature>
<dbReference type="GO" id="GO:0006098">
    <property type="term" value="P:pentose-phosphate shunt"/>
    <property type="evidence" value="ECO:0007669"/>
    <property type="project" value="UniProtKB-UniRule"/>
</dbReference>
<feature type="binding site" evidence="10 13">
    <location>
        <position position="175"/>
    </location>
    <ligand>
        <name>a divalent metal cation</name>
        <dbReference type="ChEBI" id="CHEBI:60240"/>
    </ligand>
</feature>
<dbReference type="FunFam" id="3.20.20.70:FF:000004">
    <property type="entry name" value="Ribulose-phosphate 3-epimerase"/>
    <property type="match status" value="1"/>
</dbReference>
<evidence type="ECO:0000256" key="1">
    <source>
        <dbReference type="ARBA" id="ARBA00001782"/>
    </source>
</evidence>
<evidence type="ECO:0000256" key="7">
    <source>
        <dbReference type="ARBA" id="ARBA00013188"/>
    </source>
</evidence>
<dbReference type="CDD" id="cd00429">
    <property type="entry name" value="RPE"/>
    <property type="match status" value="1"/>
</dbReference>
<dbReference type="PIRSF" id="PIRSF001461">
    <property type="entry name" value="RPE"/>
    <property type="match status" value="1"/>
</dbReference>
<evidence type="ECO:0000256" key="5">
    <source>
        <dbReference type="ARBA" id="ARBA00001954"/>
    </source>
</evidence>
<dbReference type="InterPro" id="IPR011060">
    <property type="entry name" value="RibuloseP-bd_barrel"/>
</dbReference>
<evidence type="ECO:0000256" key="9">
    <source>
        <dbReference type="ARBA" id="ARBA00023235"/>
    </source>
</evidence>
<keyword evidence="13" id="KW-0170">Cobalt</keyword>
<evidence type="ECO:0000256" key="8">
    <source>
        <dbReference type="ARBA" id="ARBA00022723"/>
    </source>
</evidence>
<dbReference type="GO" id="GO:0004750">
    <property type="term" value="F:D-ribulose-phosphate 3-epimerase activity"/>
    <property type="evidence" value="ECO:0007669"/>
    <property type="project" value="UniProtKB-UniRule"/>
</dbReference>
<comment type="cofactor">
    <cofactor evidence="2">
        <name>Mn(2+)</name>
        <dbReference type="ChEBI" id="CHEBI:29035"/>
    </cofactor>
</comment>
<feature type="binding site" evidence="10 14">
    <location>
        <position position="7"/>
    </location>
    <ligand>
        <name>substrate</name>
    </ligand>
</feature>
<feature type="binding site" evidence="10 14">
    <location>
        <position position="66"/>
    </location>
    <ligand>
        <name>substrate</name>
    </ligand>
</feature>
<evidence type="ECO:0000313" key="15">
    <source>
        <dbReference type="EMBL" id="HIY21819.1"/>
    </source>
</evidence>
<name>A0A9D1Y951_9FIRM</name>
<evidence type="ECO:0000313" key="16">
    <source>
        <dbReference type="Proteomes" id="UP000823868"/>
    </source>
</evidence>
<dbReference type="AlphaFoldDB" id="A0A9D1Y951"/>
<comment type="pathway">
    <text evidence="10">Carbohydrate degradation.</text>
</comment>
<comment type="similarity">
    <text evidence="6 10 11">Belongs to the ribulose-phosphate 3-epimerase family.</text>
</comment>
<dbReference type="InterPro" id="IPR026019">
    <property type="entry name" value="Ribul_P_3_epim"/>
</dbReference>
<feature type="binding site" evidence="10 13">
    <location>
        <position position="34"/>
    </location>
    <ligand>
        <name>a divalent metal cation</name>
        <dbReference type="ChEBI" id="CHEBI:60240"/>
    </ligand>
</feature>
<keyword evidence="10 11" id="KW-0119">Carbohydrate metabolism</keyword>
<proteinExistence type="inferred from homology"/>
<dbReference type="GO" id="GO:0005737">
    <property type="term" value="C:cytoplasm"/>
    <property type="evidence" value="ECO:0007669"/>
    <property type="project" value="UniProtKB-ARBA"/>
</dbReference>
<dbReference type="Pfam" id="PF00834">
    <property type="entry name" value="Ribul_P_3_epim"/>
    <property type="match status" value="1"/>
</dbReference>
<comment type="cofactor">
    <cofactor evidence="4">
        <name>Zn(2+)</name>
        <dbReference type="ChEBI" id="CHEBI:29105"/>
    </cofactor>
</comment>
<evidence type="ECO:0000256" key="4">
    <source>
        <dbReference type="ARBA" id="ARBA00001947"/>
    </source>
</evidence>
<gene>
    <name evidence="10 15" type="primary">rpe</name>
    <name evidence="15" type="ORF">H9841_07965</name>
</gene>
<feature type="binding site" evidence="10">
    <location>
        <begin position="175"/>
        <end position="177"/>
    </location>
    <ligand>
        <name>substrate</name>
    </ligand>
</feature>
<dbReference type="GO" id="GO:0019323">
    <property type="term" value="P:pentose catabolic process"/>
    <property type="evidence" value="ECO:0007669"/>
    <property type="project" value="UniProtKB-UniRule"/>
</dbReference>
<feature type="binding site" evidence="14">
    <location>
        <begin position="142"/>
        <end position="145"/>
    </location>
    <ligand>
        <name>substrate</name>
    </ligand>
</feature>
<reference evidence="15" key="2">
    <citation type="submission" date="2021-04" db="EMBL/GenBank/DDBJ databases">
        <authorList>
            <person name="Gilroy R."/>
        </authorList>
    </citation>
    <scope>NUCLEOTIDE SEQUENCE</scope>
    <source>
        <strain evidence="15">ChiBcec16_6824</strain>
    </source>
</reference>
<accession>A0A9D1Y951</accession>
<feature type="binding site" evidence="10 14">
    <location>
        <begin position="198"/>
        <end position="199"/>
    </location>
    <ligand>
        <name>substrate</name>
    </ligand>
</feature>
<evidence type="ECO:0000256" key="2">
    <source>
        <dbReference type="ARBA" id="ARBA00001936"/>
    </source>
</evidence>
<protein>
    <recommendedName>
        <fullName evidence="7 10">Ribulose-phosphate 3-epimerase</fullName>
        <ecNumber evidence="7 10">5.1.3.1</ecNumber>
    </recommendedName>
</protein>
<evidence type="ECO:0000256" key="10">
    <source>
        <dbReference type="HAMAP-Rule" id="MF_02227"/>
    </source>
</evidence>
<organism evidence="15 16">
    <name type="scientific">Candidatus Flavonifractor merdigallinarum</name>
    <dbReference type="NCBI Taxonomy" id="2838589"/>
    <lineage>
        <taxon>Bacteria</taxon>
        <taxon>Bacillati</taxon>
        <taxon>Bacillota</taxon>
        <taxon>Clostridia</taxon>
        <taxon>Eubacteriales</taxon>
        <taxon>Oscillospiraceae</taxon>
        <taxon>Flavonifractor</taxon>
    </lineage>
</organism>
<dbReference type="PANTHER" id="PTHR11749">
    <property type="entry name" value="RIBULOSE-5-PHOSPHATE-3-EPIMERASE"/>
    <property type="match status" value="1"/>
</dbReference>
<comment type="function">
    <text evidence="10">Catalyzes the reversible epimerization of D-ribulose 5-phosphate to D-xylulose 5-phosphate.</text>
</comment>
<dbReference type="EC" id="5.1.3.1" evidence="7 10"/>
<dbReference type="PROSITE" id="PS01085">
    <property type="entry name" value="RIBUL_P_3_EPIMER_1"/>
    <property type="match status" value="1"/>
</dbReference>
<evidence type="ECO:0000256" key="14">
    <source>
        <dbReference type="PIRSR" id="PIRSR001461-3"/>
    </source>
</evidence>
<dbReference type="EMBL" id="DXDX01000143">
    <property type="protein sequence ID" value="HIY21819.1"/>
    <property type="molecule type" value="Genomic_DNA"/>
</dbReference>
<feature type="binding site" evidence="14">
    <location>
        <position position="177"/>
    </location>
    <ligand>
        <name>substrate</name>
    </ligand>
</feature>
<dbReference type="Gene3D" id="3.20.20.70">
    <property type="entry name" value="Aldolase class I"/>
    <property type="match status" value="1"/>
</dbReference>
<comment type="caution">
    <text evidence="15">The sequence shown here is derived from an EMBL/GenBank/DDBJ whole genome shotgun (WGS) entry which is preliminary data.</text>
</comment>
<dbReference type="SUPFAM" id="SSF51366">
    <property type="entry name" value="Ribulose-phoshate binding barrel"/>
    <property type="match status" value="1"/>
</dbReference>